<dbReference type="PANTHER" id="PTHR13696">
    <property type="entry name" value="P-LOOP CONTAINING NUCLEOSIDE TRIPHOSPHATE HYDROLASE"/>
    <property type="match status" value="1"/>
</dbReference>
<dbReference type="AlphaFoldDB" id="A0A1I4SMM4"/>
<dbReference type="OrthoDB" id="9799330at2"/>
<accession>A0A1I4SMM4</accession>
<protein>
    <submittedName>
        <fullName evidence="2">AAA domain-containing protein</fullName>
    </submittedName>
</protein>
<dbReference type="Pfam" id="PF13614">
    <property type="entry name" value="AAA_31"/>
    <property type="match status" value="1"/>
</dbReference>
<dbReference type="InterPro" id="IPR025669">
    <property type="entry name" value="AAA_dom"/>
</dbReference>
<dbReference type="SUPFAM" id="SSF52540">
    <property type="entry name" value="P-loop containing nucleoside triphosphate hydrolases"/>
    <property type="match status" value="1"/>
</dbReference>
<keyword evidence="3" id="KW-1185">Reference proteome</keyword>
<dbReference type="EMBL" id="FOUO01000019">
    <property type="protein sequence ID" value="SFM65694.1"/>
    <property type="molecule type" value="Genomic_DNA"/>
</dbReference>
<name>A0A1I4SMM4_ECTMO</name>
<reference evidence="2 3" key="1">
    <citation type="submission" date="2016-10" db="EMBL/GenBank/DDBJ databases">
        <authorList>
            <person name="de Groot N.N."/>
        </authorList>
    </citation>
    <scope>NUCLEOTIDE SEQUENCE [LARGE SCALE GENOMIC DNA]</scope>
    <source>
        <strain evidence="2 3">DSM 4180</strain>
    </source>
</reference>
<dbReference type="Gene3D" id="3.40.50.300">
    <property type="entry name" value="P-loop containing nucleotide triphosphate hydrolases"/>
    <property type="match status" value="1"/>
</dbReference>
<dbReference type="InterPro" id="IPR027417">
    <property type="entry name" value="P-loop_NTPase"/>
</dbReference>
<dbReference type="CDD" id="cd02042">
    <property type="entry name" value="ParAB_family"/>
    <property type="match status" value="1"/>
</dbReference>
<dbReference type="RefSeq" id="WP_090487132.1">
    <property type="nucleotide sequence ID" value="NZ_FOUO01000019.1"/>
</dbReference>
<evidence type="ECO:0000313" key="3">
    <source>
        <dbReference type="Proteomes" id="UP000199556"/>
    </source>
</evidence>
<feature type="domain" description="AAA" evidence="1">
    <location>
        <begin position="3"/>
        <end position="191"/>
    </location>
</feature>
<dbReference type="PANTHER" id="PTHR13696:SF99">
    <property type="entry name" value="COBYRINIC ACID AC-DIAMIDE SYNTHASE"/>
    <property type="match status" value="1"/>
</dbReference>
<gene>
    <name evidence="2" type="ORF">SAMN05421721_1193</name>
</gene>
<dbReference type="STRING" id="195064.SAMN05421721_1193"/>
<dbReference type="Proteomes" id="UP000199556">
    <property type="component" value="Unassembled WGS sequence"/>
</dbReference>
<evidence type="ECO:0000313" key="2">
    <source>
        <dbReference type="EMBL" id="SFM65694.1"/>
    </source>
</evidence>
<evidence type="ECO:0000259" key="1">
    <source>
        <dbReference type="Pfam" id="PF13614"/>
    </source>
</evidence>
<dbReference type="InterPro" id="IPR050678">
    <property type="entry name" value="DNA_Partitioning_ATPase"/>
</dbReference>
<sequence length="352" mass="39484">MATTISVFNNKGGVGKTSIIWNLAVSLADKDLSVLLVDFDPQCNLSIACLGDEEFSELLESTDERPFGETIKAFALPYIQQNRMGDVYTYLPKTEPTNGTLHLAPGDFWLNTFSDILNVGTDVISGSGLYRFILPELIAQEAERVNGIEYDYVLIDLPPSFNTLVRSALYCSDYYLVPCTPDLFSAYCIGLIGEMLPSFIRDWEQGKERYLEGNPRDNVIGEKGVPKFGGWIFNGFDTRKRDGVKHEVGADAEHHRSISRAIRDRMLPQLHSIRSYGAVPDFVDIEPVAAIEDLNVMAPDSIIQNVPIRYLSEFRPTNALRGRGQWAPNQIELMNEMADEYDGLAQHIIDNF</sequence>
<proteinExistence type="predicted"/>
<organism evidence="2 3">
    <name type="scientific">Ectothiorhodospira mobilis</name>
    <dbReference type="NCBI Taxonomy" id="195064"/>
    <lineage>
        <taxon>Bacteria</taxon>
        <taxon>Pseudomonadati</taxon>
        <taxon>Pseudomonadota</taxon>
        <taxon>Gammaproteobacteria</taxon>
        <taxon>Chromatiales</taxon>
        <taxon>Ectothiorhodospiraceae</taxon>
        <taxon>Ectothiorhodospira</taxon>
    </lineage>
</organism>